<sequence length="247" mass="27036">MQQGDFTQLARAYVHRPAYSAPLIDALVALTGDEVADIGAGTGKLTQMLAARGRHGHAVEPNAAMRAEGQALNLERFAWRAGSAEETSLAEASVDWVTMASAFHWADAPRALAEFHRILRPSGRLTLLWNPRDLARDTLQADIERDIATIAPGLKRRSSGAPAYTEGLEDILLGSGLFTDLVFLEAPHVEPMSVERHLGAWRSVNDIQAQAGPQAWAKILAAIEQRLEGLGEIEVRYRTRAWTVRKA</sequence>
<evidence type="ECO:0000259" key="4">
    <source>
        <dbReference type="Pfam" id="PF08241"/>
    </source>
</evidence>
<name>A0ABY4ZR60_9CAUL</name>
<dbReference type="InterPro" id="IPR029063">
    <property type="entry name" value="SAM-dependent_MTases_sf"/>
</dbReference>
<reference evidence="5 6" key="1">
    <citation type="submission" date="2022-04" db="EMBL/GenBank/DDBJ databases">
        <title>Genome sequence of soybean root-associated Caulobacter segnis RL271.</title>
        <authorList>
            <person name="Longley R."/>
            <person name="Bonito G."/>
            <person name="Trigodet F."/>
            <person name="Crosson S."/>
            <person name="Fiebig A."/>
        </authorList>
    </citation>
    <scope>NUCLEOTIDE SEQUENCE [LARGE SCALE GENOMIC DNA]</scope>
    <source>
        <strain evidence="5 6">RL271</strain>
    </source>
</reference>
<keyword evidence="6" id="KW-1185">Reference proteome</keyword>
<accession>A0ABY4ZR60</accession>
<dbReference type="CDD" id="cd02440">
    <property type="entry name" value="AdoMet_MTases"/>
    <property type="match status" value="1"/>
</dbReference>
<dbReference type="GO" id="GO:0008168">
    <property type="term" value="F:methyltransferase activity"/>
    <property type="evidence" value="ECO:0007669"/>
    <property type="project" value="UniProtKB-KW"/>
</dbReference>
<dbReference type="Pfam" id="PF08241">
    <property type="entry name" value="Methyltransf_11"/>
    <property type="match status" value="1"/>
</dbReference>
<dbReference type="InterPro" id="IPR013216">
    <property type="entry name" value="Methyltransf_11"/>
</dbReference>
<comment type="similarity">
    <text evidence="1">Belongs to the methyltransferase superfamily.</text>
</comment>
<dbReference type="Gene3D" id="3.40.50.150">
    <property type="entry name" value="Vaccinia Virus protein VP39"/>
    <property type="match status" value="1"/>
</dbReference>
<organism evidence="5 6">
    <name type="scientific">Caulobacter segnis</name>
    <dbReference type="NCBI Taxonomy" id="88688"/>
    <lineage>
        <taxon>Bacteria</taxon>
        <taxon>Pseudomonadati</taxon>
        <taxon>Pseudomonadota</taxon>
        <taxon>Alphaproteobacteria</taxon>
        <taxon>Caulobacterales</taxon>
        <taxon>Caulobacteraceae</taxon>
        <taxon>Caulobacter</taxon>
    </lineage>
</organism>
<evidence type="ECO:0000256" key="1">
    <source>
        <dbReference type="ARBA" id="ARBA00008361"/>
    </source>
</evidence>
<keyword evidence="3" id="KW-0808">Transferase</keyword>
<dbReference type="InterPro" id="IPR051052">
    <property type="entry name" value="Diverse_substrate_MTase"/>
</dbReference>
<proteinExistence type="inferred from homology"/>
<evidence type="ECO:0000313" key="6">
    <source>
        <dbReference type="Proteomes" id="UP001057520"/>
    </source>
</evidence>
<evidence type="ECO:0000256" key="3">
    <source>
        <dbReference type="ARBA" id="ARBA00022679"/>
    </source>
</evidence>
<protein>
    <submittedName>
        <fullName evidence="5">Methyltransferase domain-containing protein</fullName>
    </submittedName>
</protein>
<gene>
    <name evidence="5" type="ORF">MZV50_22500</name>
</gene>
<dbReference type="PANTHER" id="PTHR44942:SF4">
    <property type="entry name" value="METHYLTRANSFERASE TYPE 11 DOMAIN-CONTAINING PROTEIN"/>
    <property type="match status" value="1"/>
</dbReference>
<dbReference type="EMBL" id="CP096040">
    <property type="protein sequence ID" value="USQ95288.1"/>
    <property type="molecule type" value="Genomic_DNA"/>
</dbReference>
<dbReference type="SUPFAM" id="SSF53335">
    <property type="entry name" value="S-adenosyl-L-methionine-dependent methyltransferases"/>
    <property type="match status" value="1"/>
</dbReference>
<dbReference type="PANTHER" id="PTHR44942">
    <property type="entry name" value="METHYLTRANSF_11 DOMAIN-CONTAINING PROTEIN"/>
    <property type="match status" value="1"/>
</dbReference>
<evidence type="ECO:0000313" key="5">
    <source>
        <dbReference type="EMBL" id="USQ95288.1"/>
    </source>
</evidence>
<keyword evidence="2 5" id="KW-0489">Methyltransferase</keyword>
<feature type="domain" description="Methyltransferase type 11" evidence="4">
    <location>
        <begin position="37"/>
        <end position="126"/>
    </location>
</feature>
<evidence type="ECO:0000256" key="2">
    <source>
        <dbReference type="ARBA" id="ARBA00022603"/>
    </source>
</evidence>
<dbReference type="Proteomes" id="UP001057520">
    <property type="component" value="Chromosome"/>
</dbReference>
<dbReference type="GO" id="GO:0032259">
    <property type="term" value="P:methylation"/>
    <property type="evidence" value="ECO:0007669"/>
    <property type="project" value="UniProtKB-KW"/>
</dbReference>